<dbReference type="InterPro" id="IPR000873">
    <property type="entry name" value="AMP-dep_synth/lig_dom"/>
</dbReference>
<keyword evidence="3" id="KW-0436">Ligase</keyword>
<evidence type="ECO:0000313" key="7">
    <source>
        <dbReference type="EMBL" id="KAE8719472.1"/>
    </source>
</evidence>
<feature type="transmembrane region" description="Helical" evidence="4">
    <location>
        <begin position="70"/>
        <end position="92"/>
    </location>
</feature>
<dbReference type="AlphaFoldDB" id="A0A6A3BWV8"/>
<keyword evidence="4" id="KW-0472">Membrane</keyword>
<comment type="similarity">
    <text evidence="2">Belongs to the ATP-dependent AMP-binding enzyme family.</text>
</comment>
<keyword evidence="4" id="KW-1133">Transmembrane helix</keyword>
<dbReference type="Gene3D" id="3.40.50.980">
    <property type="match status" value="2"/>
</dbReference>
<evidence type="ECO:0000256" key="1">
    <source>
        <dbReference type="ARBA" id="ARBA00001946"/>
    </source>
</evidence>
<dbReference type="EMBL" id="VEPZ02000788">
    <property type="protein sequence ID" value="KAE8719472.1"/>
    <property type="molecule type" value="Genomic_DNA"/>
</dbReference>
<evidence type="ECO:0000256" key="3">
    <source>
        <dbReference type="ARBA" id="ARBA00022598"/>
    </source>
</evidence>
<dbReference type="GO" id="GO:0016405">
    <property type="term" value="F:CoA-ligase activity"/>
    <property type="evidence" value="ECO:0007669"/>
    <property type="project" value="TreeGrafter"/>
</dbReference>
<dbReference type="GO" id="GO:0005777">
    <property type="term" value="C:peroxisome"/>
    <property type="evidence" value="ECO:0007669"/>
    <property type="project" value="TreeGrafter"/>
</dbReference>
<dbReference type="PANTHER" id="PTHR24096:SF413">
    <property type="entry name" value="PEROXISOMAL OPC-8:0-COA LIGASE 1"/>
    <property type="match status" value="1"/>
</dbReference>
<evidence type="ECO:0000259" key="5">
    <source>
        <dbReference type="Pfam" id="PF00501"/>
    </source>
</evidence>
<organism evidence="7 8">
    <name type="scientific">Hibiscus syriacus</name>
    <name type="common">Rose of Sharon</name>
    <dbReference type="NCBI Taxonomy" id="106335"/>
    <lineage>
        <taxon>Eukaryota</taxon>
        <taxon>Viridiplantae</taxon>
        <taxon>Streptophyta</taxon>
        <taxon>Embryophyta</taxon>
        <taxon>Tracheophyta</taxon>
        <taxon>Spermatophyta</taxon>
        <taxon>Magnoliopsida</taxon>
        <taxon>eudicotyledons</taxon>
        <taxon>Gunneridae</taxon>
        <taxon>Pentapetalae</taxon>
        <taxon>rosids</taxon>
        <taxon>malvids</taxon>
        <taxon>Malvales</taxon>
        <taxon>Malvaceae</taxon>
        <taxon>Malvoideae</taxon>
        <taxon>Hibiscus</taxon>
    </lineage>
</organism>
<dbReference type="InterPro" id="IPR020845">
    <property type="entry name" value="AMP-binding_CS"/>
</dbReference>
<dbReference type="FunFam" id="3.30.300.30:FF:000007">
    <property type="entry name" value="4-coumarate--CoA ligase 2"/>
    <property type="match status" value="1"/>
</dbReference>
<dbReference type="InterPro" id="IPR025110">
    <property type="entry name" value="AMP-bd_C"/>
</dbReference>
<reference evidence="7" key="1">
    <citation type="submission" date="2019-09" db="EMBL/GenBank/DDBJ databases">
        <title>Draft genome information of white flower Hibiscus syriacus.</title>
        <authorList>
            <person name="Kim Y.-M."/>
        </authorList>
    </citation>
    <scope>NUCLEOTIDE SEQUENCE [LARGE SCALE GENOMIC DNA]</scope>
    <source>
        <strain evidence="7">YM2019G1</strain>
    </source>
</reference>
<feature type="domain" description="AMP-dependent synthetase/ligase" evidence="5">
    <location>
        <begin position="12"/>
        <end position="186"/>
    </location>
</feature>
<protein>
    <submittedName>
        <fullName evidence="7">4-coumarate--CoA ligase-like 4</fullName>
    </submittedName>
</protein>
<dbReference type="PROSITE" id="PS00455">
    <property type="entry name" value="AMP_BINDING"/>
    <property type="match status" value="1"/>
</dbReference>
<evidence type="ECO:0000256" key="4">
    <source>
        <dbReference type="SAM" id="Phobius"/>
    </source>
</evidence>
<dbReference type="Gene3D" id="3.40.50.12780">
    <property type="entry name" value="N-terminal domain of ligase-like"/>
    <property type="match status" value="1"/>
</dbReference>
<dbReference type="Pfam" id="PF13193">
    <property type="entry name" value="AMP-binding_C"/>
    <property type="match status" value="1"/>
</dbReference>
<gene>
    <name evidence="7" type="ORF">F3Y22_tig00109957pilonHSYRG00174</name>
</gene>
<evidence type="ECO:0000259" key="6">
    <source>
        <dbReference type="Pfam" id="PF13193"/>
    </source>
</evidence>
<dbReference type="InterPro" id="IPR042099">
    <property type="entry name" value="ANL_N_sf"/>
</dbReference>
<dbReference type="SUPFAM" id="SSF56801">
    <property type="entry name" value="Acetyl-CoA synthetase-like"/>
    <property type="match status" value="1"/>
</dbReference>
<evidence type="ECO:0000313" key="8">
    <source>
        <dbReference type="Proteomes" id="UP000436088"/>
    </source>
</evidence>
<dbReference type="Gene3D" id="3.30.300.30">
    <property type="match status" value="1"/>
</dbReference>
<accession>A0A6A3BWV8</accession>
<name>A0A6A3BWV8_HIBSY</name>
<keyword evidence="8" id="KW-1185">Reference proteome</keyword>
<dbReference type="PANTHER" id="PTHR24096">
    <property type="entry name" value="LONG-CHAIN-FATTY-ACID--COA LIGASE"/>
    <property type="match status" value="1"/>
</dbReference>
<proteinExistence type="inferred from homology"/>
<comment type="cofactor">
    <cofactor evidence="1">
        <name>Mg(2+)</name>
        <dbReference type="ChEBI" id="CHEBI:18420"/>
    </cofactor>
</comment>
<keyword evidence="4" id="KW-0812">Transmembrane</keyword>
<sequence>MMETEPSGSRVRDRVNQDDTETLLYSSGTTGASKGVVVSSHRNLIAMVQTVINRFSLEVGERFICTVPMFHIYGLVAFATGLLASGSMVVVLSKFEMHDMLSTIEKYRATYLPLVPPILVAMVNAADQIRKKYDLSSLHSALSGGAPLSKEVIEGFLEKYLNVKILQVYGLTESTGIGASTDSLEESRRYGYFSNPEATTSTLDSERWLRTGDVCYIDEDGFIFIIDRLKELIKYKGYQVRPAELEALLLTHPEIVDAAVIPFPDKEVGQFPMAYVVRKPGNDISETQVMEFVGTQVAPYKRIRKVAFVASIPKNPSGKILRKDLIKLATSKL</sequence>
<dbReference type="InterPro" id="IPR045851">
    <property type="entry name" value="AMP-bd_C_sf"/>
</dbReference>
<dbReference type="Pfam" id="PF00501">
    <property type="entry name" value="AMP-binding"/>
    <property type="match status" value="1"/>
</dbReference>
<evidence type="ECO:0000256" key="2">
    <source>
        <dbReference type="ARBA" id="ARBA00006432"/>
    </source>
</evidence>
<comment type="caution">
    <text evidence="7">The sequence shown here is derived from an EMBL/GenBank/DDBJ whole genome shotgun (WGS) entry which is preliminary data.</text>
</comment>
<feature type="domain" description="AMP-binding enzyme C-terminal" evidence="6">
    <location>
        <begin position="244"/>
        <end position="319"/>
    </location>
</feature>
<dbReference type="Proteomes" id="UP000436088">
    <property type="component" value="Unassembled WGS sequence"/>
</dbReference>